<dbReference type="Proteomes" id="UP000256621">
    <property type="component" value="Chromosome"/>
</dbReference>
<dbReference type="Gene3D" id="3.40.109.10">
    <property type="entry name" value="NADH Oxidase"/>
    <property type="match status" value="1"/>
</dbReference>
<reference evidence="1 2" key="1">
    <citation type="submission" date="2018-08" db="EMBL/GenBank/DDBJ databases">
        <title>Genome sequencing of Cutibacterium acnes KCOM 1315.</title>
        <authorList>
            <person name="Kook J.-K."/>
            <person name="Park S.-N."/>
            <person name="Lim Y.K."/>
        </authorList>
    </citation>
    <scope>NUCLEOTIDE SEQUENCE [LARGE SCALE GENOMIC DNA]</scope>
    <source>
        <strain evidence="1 2">KCOM 1315</strain>
    </source>
</reference>
<sequence>MKGIISGEQVGNAARFDKQFRVPRRPSRRLGVDIEIREDATILWGSDRLQTFTGGMKPSLIEDILRACDGTKTARELASVCDVTEPLMDKIVALLWVSGAIEEAGPTDVESSPLGVLLSRLGNATGANASWQEAQHRINSMPICVMPHSELGTEVAGALAGTFEVINEEAAFERGVVLFIFIETASSKIEQHHKFDELTKRRVLLVSAAGDEVVVGPLYDQAITPCLRCCSSSRIKLDRGASSPAQLRLMAGIVSHHIVALVSRALLSPLPTDSLALNVVTGVQRYSPPVSRPGCPECSHAIPAIASEPTVGAVYEASVALPPREFVNVRDYQAHFLSANQQLQTKFKSWGKREKFPLPDINISDLHIQIDDLLFLAAALRFGFGIDPERTTSKIAKRWTASGGNIGSVNAFVSLPAMVGHIPSGIYGYSVSDHSLAKVSQELISATDIMIAASADLRKIASKYGTFGLRIAIMDAGCALSTVRRVCREVGRTFSMWSADLDAGSISEMLHLSSAREPIIGVSVLGKGQRG</sequence>
<accession>A0AAD0QMT9</accession>
<name>A0AAD0QMT9_CUTAC</name>
<evidence type="ECO:0000313" key="1">
    <source>
        <dbReference type="EMBL" id="AXM06284.1"/>
    </source>
</evidence>
<dbReference type="PANTHER" id="PTHR43745:SF2">
    <property type="entry name" value="NITROREDUCTASE MJ1384-RELATED"/>
    <property type="match status" value="1"/>
</dbReference>
<protein>
    <submittedName>
        <fullName evidence="1">Cyclodehydratase</fullName>
    </submittedName>
</protein>
<dbReference type="PANTHER" id="PTHR43745">
    <property type="entry name" value="NITROREDUCTASE MJ1384-RELATED"/>
    <property type="match status" value="1"/>
</dbReference>
<dbReference type="Gene3D" id="3.40.50.720">
    <property type="entry name" value="NAD(P)-binding Rossmann-like Domain"/>
    <property type="match status" value="1"/>
</dbReference>
<dbReference type="AlphaFoldDB" id="A0AAD0QMT9"/>
<organism evidence="1 2">
    <name type="scientific">Cutibacterium acnes</name>
    <name type="common">Propionibacterium acnes</name>
    <dbReference type="NCBI Taxonomy" id="1747"/>
    <lineage>
        <taxon>Bacteria</taxon>
        <taxon>Bacillati</taxon>
        <taxon>Actinomycetota</taxon>
        <taxon>Actinomycetes</taxon>
        <taxon>Propionibacteriales</taxon>
        <taxon>Propionibacteriaceae</taxon>
        <taxon>Cutibacterium</taxon>
    </lineage>
</organism>
<dbReference type="EMBL" id="CP031442">
    <property type="protein sequence ID" value="AXM06284.1"/>
    <property type="molecule type" value="Genomic_DNA"/>
</dbReference>
<evidence type="ECO:0000313" key="2">
    <source>
        <dbReference type="Proteomes" id="UP000256621"/>
    </source>
</evidence>
<proteinExistence type="predicted"/>
<gene>
    <name evidence="1" type="ORF">DXN06_03275</name>
</gene>
<dbReference type="InterPro" id="IPR052544">
    <property type="entry name" value="Bacteriocin_Proc_Enz"/>
</dbReference>
<dbReference type="InterPro" id="IPR000415">
    <property type="entry name" value="Nitroreductase-like"/>
</dbReference>
<dbReference type="GO" id="GO:0016491">
    <property type="term" value="F:oxidoreductase activity"/>
    <property type="evidence" value="ECO:0007669"/>
    <property type="project" value="InterPro"/>
</dbReference>
<dbReference type="RefSeq" id="WP_002531460.1">
    <property type="nucleotide sequence ID" value="NZ_CAMHWY010000012.1"/>
</dbReference>